<dbReference type="Pfam" id="PF10825">
    <property type="entry name" value="DUF2752"/>
    <property type="match status" value="1"/>
</dbReference>
<feature type="transmembrane region" description="Helical" evidence="1">
    <location>
        <begin position="122"/>
        <end position="140"/>
    </location>
</feature>
<keyword evidence="3" id="KW-1185">Reference proteome</keyword>
<dbReference type="AlphaFoldDB" id="A0AAU9CWG2"/>
<feature type="transmembrane region" description="Helical" evidence="1">
    <location>
        <begin position="20"/>
        <end position="40"/>
    </location>
</feature>
<evidence type="ECO:0008006" key="4">
    <source>
        <dbReference type="Google" id="ProtNLM"/>
    </source>
</evidence>
<organism evidence="2 3">
    <name type="scientific">Fulvitalea axinellae</name>
    <dbReference type="NCBI Taxonomy" id="1182444"/>
    <lineage>
        <taxon>Bacteria</taxon>
        <taxon>Pseudomonadati</taxon>
        <taxon>Bacteroidota</taxon>
        <taxon>Cytophagia</taxon>
        <taxon>Cytophagales</taxon>
        <taxon>Persicobacteraceae</taxon>
        <taxon>Fulvitalea</taxon>
    </lineage>
</organism>
<evidence type="ECO:0000256" key="1">
    <source>
        <dbReference type="SAM" id="Phobius"/>
    </source>
</evidence>
<keyword evidence="1" id="KW-1133">Transmembrane helix</keyword>
<reference evidence="2 3" key="1">
    <citation type="submission" date="2021-12" db="EMBL/GenBank/DDBJ databases">
        <title>Genome sequencing of bacteria with rrn-lacking chromosome and rrn-plasmid.</title>
        <authorList>
            <person name="Anda M."/>
            <person name="Iwasaki W."/>
        </authorList>
    </citation>
    <scope>NUCLEOTIDE SEQUENCE [LARGE SCALE GENOMIC DNA]</scope>
    <source>
        <strain evidence="2 3">DSM 100852</strain>
    </source>
</reference>
<gene>
    <name evidence="2" type="ORF">FUAX_32560</name>
</gene>
<dbReference type="RefSeq" id="WP_338392356.1">
    <property type="nucleotide sequence ID" value="NZ_AP025314.1"/>
</dbReference>
<keyword evidence="1" id="KW-0472">Membrane</keyword>
<dbReference type="KEGG" id="fax:FUAX_32560"/>
<dbReference type="EMBL" id="AP025314">
    <property type="protein sequence ID" value="BDD10824.1"/>
    <property type="molecule type" value="Genomic_DNA"/>
</dbReference>
<proteinExistence type="predicted"/>
<sequence>MEIAFFPNKLLRGFIKDVGVRYDFNVLASNILLLVIFLVLKDSFLELIGLVPHFCLIDRLFGVECPVCGTTRAFCEMSKGNFAGAWSLNPTSLAVATFFLIQIPLRTMALVKKDYSIKITLFSKYFSQLILAIIIINWLINF</sequence>
<dbReference type="InterPro" id="IPR021215">
    <property type="entry name" value="DUF2752"/>
</dbReference>
<accession>A0AAU9CWG2</accession>
<name>A0AAU9CWG2_9BACT</name>
<evidence type="ECO:0000313" key="3">
    <source>
        <dbReference type="Proteomes" id="UP001348817"/>
    </source>
</evidence>
<evidence type="ECO:0000313" key="2">
    <source>
        <dbReference type="EMBL" id="BDD10824.1"/>
    </source>
</evidence>
<keyword evidence="1" id="KW-0812">Transmembrane</keyword>
<feature type="transmembrane region" description="Helical" evidence="1">
    <location>
        <begin position="82"/>
        <end position="101"/>
    </location>
</feature>
<dbReference type="Proteomes" id="UP001348817">
    <property type="component" value="Chromosome"/>
</dbReference>
<protein>
    <recommendedName>
        <fullName evidence="4">DUF2752 domain-containing protein</fullName>
    </recommendedName>
</protein>